<name>A0A5C3QB39_9AGAR</name>
<dbReference type="GO" id="GO:0046872">
    <property type="term" value="F:metal ion binding"/>
    <property type="evidence" value="ECO:0007669"/>
    <property type="project" value="InterPro"/>
</dbReference>
<dbReference type="InterPro" id="IPR011249">
    <property type="entry name" value="Metalloenz_LuxS/M16"/>
</dbReference>
<dbReference type="InterPro" id="IPR011765">
    <property type="entry name" value="Pept_M16_N"/>
</dbReference>
<gene>
    <name evidence="5" type="ORF">BDV98DRAFT_571904</name>
</gene>
<feature type="compositionally biased region" description="Acidic residues" evidence="2">
    <location>
        <begin position="1199"/>
        <end position="1213"/>
    </location>
</feature>
<evidence type="ECO:0000256" key="1">
    <source>
        <dbReference type="SAM" id="Coils"/>
    </source>
</evidence>
<dbReference type="Pfam" id="PF00675">
    <property type="entry name" value="Peptidase_M16"/>
    <property type="match status" value="1"/>
</dbReference>
<evidence type="ECO:0000259" key="4">
    <source>
        <dbReference type="Pfam" id="PF05193"/>
    </source>
</evidence>
<keyword evidence="1" id="KW-0175">Coiled coil</keyword>
<accession>A0A5C3QB39</accession>
<dbReference type="STRING" id="1884261.A0A5C3QB39"/>
<dbReference type="Proteomes" id="UP000305067">
    <property type="component" value="Unassembled WGS sequence"/>
</dbReference>
<dbReference type="EMBL" id="ML178835">
    <property type="protein sequence ID" value="TFK99222.1"/>
    <property type="molecule type" value="Genomic_DNA"/>
</dbReference>
<dbReference type="PANTHER" id="PTHR43016:SF16">
    <property type="entry name" value="METALLOPROTEASE, PUTATIVE (AFU_ORTHOLOGUE AFUA_4G07610)-RELATED"/>
    <property type="match status" value="1"/>
</dbReference>
<feature type="region of interest" description="Disordered" evidence="2">
    <location>
        <begin position="664"/>
        <end position="684"/>
    </location>
</feature>
<proteinExistence type="predicted"/>
<feature type="region of interest" description="Disordered" evidence="2">
    <location>
        <begin position="1195"/>
        <end position="1224"/>
    </location>
</feature>
<evidence type="ECO:0000259" key="3">
    <source>
        <dbReference type="Pfam" id="PF00675"/>
    </source>
</evidence>
<keyword evidence="6" id="KW-1185">Reference proteome</keyword>
<evidence type="ECO:0000313" key="6">
    <source>
        <dbReference type="Proteomes" id="UP000305067"/>
    </source>
</evidence>
<dbReference type="PANTHER" id="PTHR43016">
    <property type="entry name" value="PRESEQUENCE PROTEASE"/>
    <property type="match status" value="1"/>
</dbReference>
<reference evidence="5 6" key="1">
    <citation type="journal article" date="2019" name="Nat. Ecol. Evol.">
        <title>Megaphylogeny resolves global patterns of mushroom evolution.</title>
        <authorList>
            <person name="Varga T."/>
            <person name="Krizsan K."/>
            <person name="Foldi C."/>
            <person name="Dima B."/>
            <person name="Sanchez-Garcia M."/>
            <person name="Sanchez-Ramirez S."/>
            <person name="Szollosi G.J."/>
            <person name="Szarkandi J.G."/>
            <person name="Papp V."/>
            <person name="Albert L."/>
            <person name="Andreopoulos W."/>
            <person name="Angelini C."/>
            <person name="Antonin V."/>
            <person name="Barry K.W."/>
            <person name="Bougher N.L."/>
            <person name="Buchanan P."/>
            <person name="Buyck B."/>
            <person name="Bense V."/>
            <person name="Catcheside P."/>
            <person name="Chovatia M."/>
            <person name="Cooper J."/>
            <person name="Damon W."/>
            <person name="Desjardin D."/>
            <person name="Finy P."/>
            <person name="Geml J."/>
            <person name="Haridas S."/>
            <person name="Hughes K."/>
            <person name="Justo A."/>
            <person name="Karasinski D."/>
            <person name="Kautmanova I."/>
            <person name="Kiss B."/>
            <person name="Kocsube S."/>
            <person name="Kotiranta H."/>
            <person name="LaButti K.M."/>
            <person name="Lechner B.E."/>
            <person name="Liimatainen K."/>
            <person name="Lipzen A."/>
            <person name="Lukacs Z."/>
            <person name="Mihaltcheva S."/>
            <person name="Morgado L.N."/>
            <person name="Niskanen T."/>
            <person name="Noordeloos M.E."/>
            <person name="Ohm R.A."/>
            <person name="Ortiz-Santana B."/>
            <person name="Ovrebo C."/>
            <person name="Racz N."/>
            <person name="Riley R."/>
            <person name="Savchenko A."/>
            <person name="Shiryaev A."/>
            <person name="Soop K."/>
            <person name="Spirin V."/>
            <person name="Szebenyi C."/>
            <person name="Tomsovsky M."/>
            <person name="Tulloss R.E."/>
            <person name="Uehling J."/>
            <person name="Grigoriev I.V."/>
            <person name="Vagvolgyi C."/>
            <person name="Papp T."/>
            <person name="Martin F.M."/>
            <person name="Miettinen O."/>
            <person name="Hibbett D.S."/>
            <person name="Nagy L.G."/>
        </authorList>
    </citation>
    <scope>NUCLEOTIDE SEQUENCE [LARGE SCALE GENOMIC DNA]</scope>
    <source>
        <strain evidence="5 6">CBS 309.79</strain>
    </source>
</reference>
<feature type="region of interest" description="Disordered" evidence="2">
    <location>
        <begin position="819"/>
        <end position="845"/>
    </location>
</feature>
<feature type="domain" description="Peptidase M16 C-terminal" evidence="4">
    <location>
        <begin position="294"/>
        <end position="488"/>
    </location>
</feature>
<dbReference type="FunFam" id="3.30.830.10:FF:000015">
    <property type="entry name" value="Putative zinc metalloprotease"/>
    <property type="match status" value="1"/>
</dbReference>
<sequence length="1224" mass="133826">MQRLLRLHRSSAARSLRPPFLAVSPSSRAYSSINWPHSNLQSRNLAAFSEPSQINPRFDSARHPYRLSARALSSAAAAAQGTNGPLYTDLTNTAMTAEEKTNGNFELVRRVKLEFTDVILEMWRSKVTGLTVVHLDYEAPLVNGYFVVRTEIFNDSGCPHTLEHLVFMGSEKYPYKGIIDHFANRGFSNGTNAWTDTDHTAYTASTAGAQGFLQLLPIYVDHILYPTLTKAGYTTEVHHIDAKGEDSGVVYSEMQGRENTSGDLMQLKMQQEMYPKGSAYRSETGGLMEALRVLSVEQIRDYHAQYYVPHNLSLVVAGSIAGGTSSLLSVLNNEIEPTLIAHKQSQGPNPPGWNRPFLATPTAHNPPLEKSTKTSVDFPEKDESLGEIIIAFKGPAYTDFLERKALDMLGTYLTNSATAPLMKEYVEIADPLCTYVYFAEDTRAGRVEMPVYVGGVPVAELDGFDERLVKSLKKIVVDGLDMERMKMIIDRDERQFRSKLESAKGDTFSGTVISDFLYGPEDGSALGPAMDDITLFASLRDFTPSQWTALLAKYYIDAHRVTVLGRPSAALVKDLRENEEKRVKEQRETLGEDGLKRCVEEVEEAKKEHEKEIPKEVLEKFPVPSVDSIEWIKVDCVREDPASPVSQKPSSVVGRAVEGVKSAVGASASSSSRQEEVEKHVRSDGSDPLPFFVQYDHAGTDSCFVSVHAMFSLEHLPSHLRPYVALYLASFFSLPIYRSSTSSSRGTYMSHEQVVDALDAETVSYEISLGAGGYFSEMMRVSVKVEVGSYEKAIGWIYDLIYGADLQGEVEAIAQAAAGNPYASPPPTPSPAESEDGGSKVPALTPNSTLERLSITLSKLAQSLPELKRDGSTVMSSLWSDLMYSPTLSTGRAVGLMQQMEWVPKMAGMVKGDEGKEGREEVMKGVRGVREWATRPGGVRFSVTGNVLGVEKPRSPFTKYFNTVLPKTPLEPVPLALKTLSEIGQNPAKKAIVMSLPTIESTFATFSSKSFSGFDHDDYPATRVAIEVLNATESYLWRYIRGSGLAYGAYVGTDVEVGLASFTLYRSSNCMQAYDQAATVVKGLVDGSIKIEETTLDAAKSSIVYGVAKGVSTSGRAAFASFTNQALKNLSQSHQVELLPRYAKVTIPDVVRALETYFLPLFDAKKSVAVIVSAPGKADGVADALTASGFEVERREMVVEEGEEGEDSEDGSDSDSGSDSGGSD</sequence>
<feature type="region of interest" description="Disordered" evidence="2">
    <location>
        <begin position="343"/>
        <end position="376"/>
    </location>
</feature>
<dbReference type="Pfam" id="PF05193">
    <property type="entry name" value="Peptidase_M16_C"/>
    <property type="match status" value="1"/>
</dbReference>
<feature type="compositionally biased region" description="Basic and acidic residues" evidence="2">
    <location>
        <begin position="673"/>
        <end position="684"/>
    </location>
</feature>
<dbReference type="FunFam" id="3.30.830.10:FF:000031">
    <property type="entry name" value="Putative zinc metalloprotease"/>
    <property type="match status" value="1"/>
</dbReference>
<feature type="coiled-coil region" evidence="1">
    <location>
        <begin position="569"/>
        <end position="619"/>
    </location>
</feature>
<dbReference type="OrthoDB" id="4953at2759"/>
<dbReference type="AlphaFoldDB" id="A0A5C3QB39"/>
<protein>
    <submittedName>
        <fullName evidence="5">Metalloenzyme, LuxS/M16 peptidase-like protein</fullName>
    </submittedName>
</protein>
<evidence type="ECO:0000313" key="5">
    <source>
        <dbReference type="EMBL" id="TFK99222.1"/>
    </source>
</evidence>
<feature type="domain" description="Peptidase M16 N-terminal" evidence="3">
    <location>
        <begin position="154"/>
        <end position="240"/>
    </location>
</feature>
<dbReference type="SUPFAM" id="SSF63411">
    <property type="entry name" value="LuxS/MPP-like metallohydrolase"/>
    <property type="match status" value="3"/>
</dbReference>
<dbReference type="InterPro" id="IPR007863">
    <property type="entry name" value="Peptidase_M16_C"/>
</dbReference>
<dbReference type="Gene3D" id="3.30.830.10">
    <property type="entry name" value="Metalloenzyme, LuxS/M16 peptidase-like"/>
    <property type="match status" value="4"/>
</dbReference>
<organism evidence="5 6">
    <name type="scientific">Pterulicium gracile</name>
    <dbReference type="NCBI Taxonomy" id="1884261"/>
    <lineage>
        <taxon>Eukaryota</taxon>
        <taxon>Fungi</taxon>
        <taxon>Dikarya</taxon>
        <taxon>Basidiomycota</taxon>
        <taxon>Agaricomycotina</taxon>
        <taxon>Agaricomycetes</taxon>
        <taxon>Agaricomycetidae</taxon>
        <taxon>Agaricales</taxon>
        <taxon>Pleurotineae</taxon>
        <taxon>Pterulaceae</taxon>
        <taxon>Pterulicium</taxon>
    </lineage>
</organism>
<evidence type="ECO:0000256" key="2">
    <source>
        <dbReference type="SAM" id="MobiDB-lite"/>
    </source>
</evidence>